<dbReference type="Proteomes" id="UP000244571">
    <property type="component" value="Chromosome"/>
</dbReference>
<gene>
    <name evidence="1" type="ORF">DBV39_16820</name>
</gene>
<dbReference type="RefSeq" id="WP_108622525.1">
    <property type="nucleotide sequence ID" value="NZ_CP028901.1"/>
</dbReference>
<sequence>MNSTHPDKDRTDADILAIARALGLKRLTEEFGDDVVVAARVADKLRSSFTPTDDLTREIWPVMTVRG</sequence>
<evidence type="ECO:0000313" key="2">
    <source>
        <dbReference type="Proteomes" id="UP000244571"/>
    </source>
</evidence>
<accession>A0A2R4XMU8</accession>
<dbReference type="AlphaFoldDB" id="A0A2R4XMU8"/>
<proteinExistence type="predicted"/>
<keyword evidence="2" id="KW-1185">Reference proteome</keyword>
<dbReference type="EMBL" id="CP028901">
    <property type="protein sequence ID" value="AWB35115.1"/>
    <property type="molecule type" value="Genomic_DNA"/>
</dbReference>
<protein>
    <submittedName>
        <fullName evidence="1">Uncharacterized protein</fullName>
    </submittedName>
</protein>
<dbReference type="KEGG" id="boz:DBV39_16820"/>
<organism evidence="1 2">
    <name type="scientific">Orrella marina</name>
    <dbReference type="NCBI Taxonomy" id="2163011"/>
    <lineage>
        <taxon>Bacteria</taxon>
        <taxon>Pseudomonadati</taxon>
        <taxon>Pseudomonadota</taxon>
        <taxon>Betaproteobacteria</taxon>
        <taxon>Burkholderiales</taxon>
        <taxon>Alcaligenaceae</taxon>
        <taxon>Orrella</taxon>
    </lineage>
</organism>
<reference evidence="1 2" key="1">
    <citation type="submission" date="2018-04" db="EMBL/GenBank/DDBJ databases">
        <title>Bordetella sp. HZ20 isolated from seawater.</title>
        <authorList>
            <person name="Sun C."/>
        </authorList>
    </citation>
    <scope>NUCLEOTIDE SEQUENCE [LARGE SCALE GENOMIC DNA]</scope>
    <source>
        <strain evidence="1 2">HZ20</strain>
    </source>
</reference>
<evidence type="ECO:0000313" key="1">
    <source>
        <dbReference type="EMBL" id="AWB35115.1"/>
    </source>
</evidence>
<name>A0A2R4XMU8_9BURK</name>